<evidence type="ECO:0000256" key="1">
    <source>
        <dbReference type="SAM" id="MobiDB-lite"/>
    </source>
</evidence>
<feature type="compositionally biased region" description="Acidic residues" evidence="1">
    <location>
        <begin position="651"/>
        <end position="666"/>
    </location>
</feature>
<keyword evidence="2" id="KW-0472">Membrane</keyword>
<keyword evidence="2" id="KW-0812">Transmembrane</keyword>
<dbReference type="Gene3D" id="1.10.287.210">
    <property type="match status" value="1"/>
</dbReference>
<feature type="transmembrane region" description="Helical" evidence="2">
    <location>
        <begin position="603"/>
        <end position="625"/>
    </location>
</feature>
<dbReference type="SUPFAM" id="SSF58069">
    <property type="entry name" value="Virus ectodomain"/>
    <property type="match status" value="1"/>
</dbReference>
<dbReference type="Proteomes" id="UP001652624">
    <property type="component" value="Chromosome 3"/>
</dbReference>
<protein>
    <submittedName>
        <fullName evidence="4">Endogenous retrovirus group S71 member 1 Env polyprotein-like</fullName>
    </submittedName>
</protein>
<feature type="transmembrane region" description="Helical" evidence="2">
    <location>
        <begin position="14"/>
        <end position="33"/>
    </location>
</feature>
<dbReference type="RefSeq" id="XP_060044217.1">
    <property type="nucleotide sequence ID" value="XM_060188234.1"/>
</dbReference>
<feature type="region of interest" description="Disordered" evidence="1">
    <location>
        <begin position="253"/>
        <end position="276"/>
    </location>
</feature>
<dbReference type="SUPFAM" id="SSF49830">
    <property type="entry name" value="ENV polyprotein, receptor-binding domain"/>
    <property type="match status" value="1"/>
</dbReference>
<dbReference type="PANTHER" id="PTHR10424">
    <property type="entry name" value="VIRAL ENVELOPE PROTEIN"/>
    <property type="match status" value="1"/>
</dbReference>
<accession>A0ABM3X5W9</accession>
<keyword evidence="2" id="KW-1133">Transmembrane helix</keyword>
<reference evidence="4" key="1">
    <citation type="submission" date="2025-08" db="UniProtKB">
        <authorList>
            <consortium name="RefSeq"/>
        </authorList>
    </citation>
    <scope>IDENTIFICATION</scope>
</reference>
<dbReference type="Pfam" id="PF00429">
    <property type="entry name" value="TLV_coat"/>
    <property type="match status" value="1"/>
</dbReference>
<evidence type="ECO:0000313" key="3">
    <source>
        <dbReference type="Proteomes" id="UP001652624"/>
    </source>
</evidence>
<dbReference type="InterPro" id="IPR008981">
    <property type="entry name" value="FMuLV_rcpt-bd"/>
</dbReference>
<name>A0ABM3X5W9_ERIEU</name>
<sequence length="666" mass="73846">MVCRSHPRPNEGPLGLLLTCVCVLPGALLFYLCHCPSSHASHPRVSSLYVWELKNKEGKMVANQLTAGQPIFTLDLCDLFDANWTRVIYAGQTATGGTTIDGGCGSIDLEARLWDRPYYVCPKEDSPTNCRGEPYFFCGLWGECLTASPGRDGDKHLKVTRVIRPGGPTEPGTCYIGDCNPVEVTVKTWNETDSWMRGRMWGIKIPFSEKDFGTLFTIQLRMLPWTQNPIGPLRPIILGEDPRPTLSPSLRMGGENETNGDQTDIAPSGTKLTDAEPLHPRVKPLVKTVELMYYLLNESDPNITRNCWLCLHPEPPYYIGVAASAGIGSQKGDIRKLALSSSNSKGPECKWGVQPHMTLGDIQGTGTCIITANYKLESSPYRGNCNLTIKVSKTQEWATLLKAPEGTWWACTSGMTPCITPYGMTKEDLCVLAHILPHVYYSHGEEGWAHLERQGTDYLGPIRRKRVPIVVPILVGTAIAGTAAMGAAALAKETTLVQLDQQINQDMATLEGTIESLEGSLSSLAEVVLQNRRGLDLLFMKQGGLCVALNEACCFYANHSGMVKKTLSEVKKRIEDRDNRLRDLSEDSWFANLFSWPSWLKTLISSLAGPLITLLLLLTLGPCLWRSLISLIKRRTEKVMLLESQYVEEQYSSEEEEEEEEDESRI</sequence>
<proteinExistence type="predicted"/>
<keyword evidence="3" id="KW-1185">Reference proteome</keyword>
<organism evidence="3 4">
    <name type="scientific">Erinaceus europaeus</name>
    <name type="common">Western European hedgehog</name>
    <dbReference type="NCBI Taxonomy" id="9365"/>
    <lineage>
        <taxon>Eukaryota</taxon>
        <taxon>Metazoa</taxon>
        <taxon>Chordata</taxon>
        <taxon>Craniata</taxon>
        <taxon>Vertebrata</taxon>
        <taxon>Euteleostomi</taxon>
        <taxon>Mammalia</taxon>
        <taxon>Eutheria</taxon>
        <taxon>Laurasiatheria</taxon>
        <taxon>Eulipotyphla</taxon>
        <taxon>Erinaceidae</taxon>
        <taxon>Erinaceinae</taxon>
        <taxon>Erinaceus</taxon>
    </lineage>
</organism>
<feature type="region of interest" description="Disordered" evidence="1">
    <location>
        <begin position="647"/>
        <end position="666"/>
    </location>
</feature>
<gene>
    <name evidence="4" type="primary">LOC132537566</name>
</gene>
<dbReference type="CDD" id="cd09851">
    <property type="entry name" value="HTLV-1-like_HR1-HR2"/>
    <property type="match status" value="1"/>
</dbReference>
<dbReference type="Gene3D" id="3.90.310.10">
    <property type="entry name" value="ENV polyprotein, receptor-binding domain"/>
    <property type="match status" value="1"/>
</dbReference>
<evidence type="ECO:0000313" key="4">
    <source>
        <dbReference type="RefSeq" id="XP_060044217.1"/>
    </source>
</evidence>
<dbReference type="PANTHER" id="PTHR10424:SF82">
    <property type="entry name" value="ENVELOPE GLYCOPROTEIN-RELATED"/>
    <property type="match status" value="1"/>
</dbReference>
<dbReference type="InterPro" id="IPR018154">
    <property type="entry name" value="TLV/ENV_coat_polyprotein"/>
</dbReference>
<evidence type="ECO:0000256" key="2">
    <source>
        <dbReference type="SAM" id="Phobius"/>
    </source>
</evidence>
<dbReference type="GeneID" id="132537566"/>
<feature type="transmembrane region" description="Helical" evidence="2">
    <location>
        <begin position="469"/>
        <end position="491"/>
    </location>
</feature>